<evidence type="ECO:0000313" key="4">
    <source>
        <dbReference type="EMBL" id="AAM94330.1"/>
    </source>
</evidence>
<dbReference type="HOGENOM" id="CLU_004253_2_1_1"/>
<evidence type="ECO:0000256" key="1">
    <source>
        <dbReference type="ARBA" id="ARBA00004906"/>
    </source>
</evidence>
<organism evidence="4">
    <name type="scientific">Sorghum bicolor</name>
    <name type="common">Sorghum</name>
    <name type="synonym">Sorghum vulgare</name>
    <dbReference type="NCBI Taxonomy" id="4558"/>
    <lineage>
        <taxon>Eukaryota</taxon>
        <taxon>Viridiplantae</taxon>
        <taxon>Streptophyta</taxon>
        <taxon>Embryophyta</taxon>
        <taxon>Tracheophyta</taxon>
        <taxon>Spermatophyta</taxon>
        <taxon>Magnoliopsida</taxon>
        <taxon>Liliopsida</taxon>
        <taxon>Poales</taxon>
        <taxon>Poaceae</taxon>
        <taxon>PACMAD clade</taxon>
        <taxon>Panicoideae</taxon>
        <taxon>Andropogonodae</taxon>
        <taxon>Andropogoneae</taxon>
        <taxon>Sorghinae</taxon>
        <taxon>Sorghum</taxon>
    </lineage>
</organism>
<dbReference type="PROSITE" id="PS50097">
    <property type="entry name" value="BTB"/>
    <property type="match status" value="1"/>
</dbReference>
<dbReference type="InterPro" id="IPR008974">
    <property type="entry name" value="TRAF-like"/>
</dbReference>
<dbReference type="GO" id="GO:0016567">
    <property type="term" value="P:protein ubiquitination"/>
    <property type="evidence" value="ECO:0007669"/>
    <property type="project" value="InterPro"/>
</dbReference>
<dbReference type="InterPro" id="IPR002083">
    <property type="entry name" value="MATH/TRAF_dom"/>
</dbReference>
<dbReference type="InterPro" id="IPR045005">
    <property type="entry name" value="BPM1-6"/>
</dbReference>
<dbReference type="SUPFAM" id="SSF54695">
    <property type="entry name" value="POZ domain"/>
    <property type="match status" value="1"/>
</dbReference>
<evidence type="ECO:0000259" key="2">
    <source>
        <dbReference type="PROSITE" id="PS50097"/>
    </source>
</evidence>
<dbReference type="SUPFAM" id="SSF49599">
    <property type="entry name" value="TRAF domain-like"/>
    <property type="match status" value="1"/>
</dbReference>
<dbReference type="ExpressionAtlas" id="Q8LJW8">
    <property type="expression patterns" value="differential"/>
</dbReference>
<evidence type="ECO:0000259" key="3">
    <source>
        <dbReference type="PROSITE" id="PS50144"/>
    </source>
</evidence>
<dbReference type="PANTHER" id="PTHR26379">
    <property type="entry name" value="BTB/POZ AND MATH DOMAIN-CONTAINING PROTEIN 1"/>
    <property type="match status" value="1"/>
</dbReference>
<dbReference type="CDD" id="cd00121">
    <property type="entry name" value="MATH"/>
    <property type="match status" value="1"/>
</dbReference>
<proteinExistence type="predicted"/>
<dbReference type="Gene3D" id="3.30.710.10">
    <property type="entry name" value="Potassium Channel Kv1.1, Chain A"/>
    <property type="match status" value="1"/>
</dbReference>
<dbReference type="InterPro" id="IPR000210">
    <property type="entry name" value="BTB/POZ_dom"/>
</dbReference>
<feature type="domain" description="MATH" evidence="3">
    <location>
        <begin position="42"/>
        <end position="178"/>
    </location>
</feature>
<dbReference type="EMBL" id="AF527809">
    <property type="protein sequence ID" value="AAM94330.1"/>
    <property type="molecule type" value="Genomic_DNA"/>
</dbReference>
<dbReference type="Gene3D" id="2.60.210.10">
    <property type="entry name" value="Apoptosis, Tumor Necrosis Factor Receptor Associated Protein 2, Chain A"/>
    <property type="match status" value="1"/>
</dbReference>
<name>Q8LJW8_SORBI</name>
<gene>
    <name evidence="4" type="primary">SB234M12.16</name>
</gene>
<reference evidence="4" key="1">
    <citation type="journal article" date="2002" name="Genome Res.">
        <title>Mosaic organization of orthologous sequences in grass genomes.</title>
        <authorList>
            <person name="Song R."/>
            <person name="Llaca V."/>
            <person name="Messing J."/>
        </authorList>
    </citation>
    <scope>NUCLEOTIDE SEQUENCE</scope>
</reference>
<dbReference type="InterPro" id="IPR011333">
    <property type="entry name" value="SKP1/BTB/POZ_sf"/>
</dbReference>
<dbReference type="AlphaFoldDB" id="Q8LJW8"/>
<dbReference type="PANTHER" id="PTHR26379:SF483">
    <property type="entry name" value="OS11G0619800 PROTEIN"/>
    <property type="match status" value="1"/>
</dbReference>
<dbReference type="SMART" id="SM00225">
    <property type="entry name" value="BTB"/>
    <property type="match status" value="1"/>
</dbReference>
<sequence length="417" mass="45769">MAGQLQPAVGHAGTSTSWHQLVSTTDSDTYGSSSTLSAETTTGSYVFTVADYSRDKELHAAGSALPSNTFTAGGYSWRITYSHDTDDWIRFSLCLEPPVAGGGAGTGGGRDLGDAAIMVRTRYILLDKAGLPLPSSIRKDSERALSTMRSMRATQFMRRKRFESYYLKDNRFSVRCDVTLVRRTMCGRETGAMPPPDMRRHLGELLAGGVGADVVLEVGAEAFRAHRSILAARSPVFKAELLGGPTDDKDAPPPTTSTTSRRLRIHDIEPSVFRAVLHFIYTDSLPPEIGAGDEMVMAQQLLVAAQRYKLEGLKWICEDVISTLCHRRAANESSCPCLLYQLHAYAKTILSYSRHCRLAESQARSPCSPKTQLLRVSSPWLKKTTTSLVLVYWAPTYRRSKLIARLGGPARSLRGTS</sequence>
<comment type="pathway">
    <text evidence="1">Protein modification; protein ubiquitination.</text>
</comment>
<feature type="domain" description="BTB" evidence="2">
    <location>
        <begin position="212"/>
        <end position="289"/>
    </location>
</feature>
<accession>Q8LJW8</accession>
<dbReference type="PROSITE" id="PS50144">
    <property type="entry name" value="MATH"/>
    <property type="match status" value="1"/>
</dbReference>
<protein>
    <submittedName>
        <fullName evidence="4">Uncharacterized protein SB234M12.16</fullName>
    </submittedName>
</protein>
<dbReference type="Pfam" id="PF00651">
    <property type="entry name" value="BTB"/>
    <property type="match status" value="1"/>
</dbReference>